<comment type="caution">
    <text evidence="1">The sequence shown here is derived from an EMBL/GenBank/DDBJ whole genome shotgun (WGS) entry which is preliminary data.</text>
</comment>
<keyword evidence="2" id="KW-1185">Reference proteome</keyword>
<gene>
    <name evidence="1" type="ORF">CTRU02_203481</name>
</gene>
<dbReference type="EMBL" id="VUJX02000002">
    <property type="protein sequence ID" value="KAL0940718.1"/>
    <property type="molecule type" value="Genomic_DNA"/>
</dbReference>
<dbReference type="Proteomes" id="UP000805649">
    <property type="component" value="Unassembled WGS sequence"/>
</dbReference>
<accession>A0ACC3Z9D4</accession>
<evidence type="ECO:0000313" key="1">
    <source>
        <dbReference type="EMBL" id="KAL0940718.1"/>
    </source>
</evidence>
<name>A0ACC3Z9D4_COLTU</name>
<sequence length="380" mass="40009">MFTKKALSVAASLALAEQVMGFNAHRHNHNDKRVYQYDVVTNWVTVTVYEGETPSSTPTPAAQPPAEVQNQPATTTSTSIVVIPTPAPVVAPPATTLATSYAPKVQQAAPSSSKAAAVVEVAVVNVASSKAATATPAASSSSTGGKRGLAYNQASLVSNFFSGGNTCKECSWAYNWDSSSNGLSESLNYVPMLWGPIDTHTSRWQKNADAAISAGSTHILSFNECDLPSQCNLDAGSAAAAHVKWVNPYAGKVKIGAPAITNSNIAGQGLDWLKAWVSACDTAGCSYDFCVTHWYSPSDAADTLFSHLKSVHEICGGKPVWLTEFAPLGSDDQISSFVQTNIPKLDTVEYLERYAYFMVSDGVLTSGSSLSSLGKSYASA</sequence>
<organism evidence="1 2">
    <name type="scientific">Colletotrichum truncatum</name>
    <name type="common">Anthracnose fungus</name>
    <name type="synonym">Colletotrichum capsici</name>
    <dbReference type="NCBI Taxonomy" id="5467"/>
    <lineage>
        <taxon>Eukaryota</taxon>
        <taxon>Fungi</taxon>
        <taxon>Dikarya</taxon>
        <taxon>Ascomycota</taxon>
        <taxon>Pezizomycotina</taxon>
        <taxon>Sordariomycetes</taxon>
        <taxon>Hypocreomycetidae</taxon>
        <taxon>Glomerellales</taxon>
        <taxon>Glomerellaceae</taxon>
        <taxon>Colletotrichum</taxon>
        <taxon>Colletotrichum truncatum species complex</taxon>
    </lineage>
</organism>
<protein>
    <submittedName>
        <fullName evidence="1">Glycoside hydrolase</fullName>
    </submittedName>
</protein>
<reference evidence="1 2" key="1">
    <citation type="journal article" date="2020" name="Phytopathology">
        <title>Genome Sequence Resources of Colletotrichum truncatum, C. plurivorum, C. musicola, and C. sojae: Four Species Pathogenic to Soybean (Glycine max).</title>
        <authorList>
            <person name="Rogerio F."/>
            <person name="Boufleur T.R."/>
            <person name="Ciampi-Guillardi M."/>
            <person name="Sukno S.A."/>
            <person name="Thon M.R."/>
            <person name="Massola Junior N.S."/>
            <person name="Baroncelli R."/>
        </authorList>
    </citation>
    <scope>NUCLEOTIDE SEQUENCE [LARGE SCALE GENOMIC DNA]</scope>
    <source>
        <strain evidence="1 2">CMES1059</strain>
    </source>
</reference>
<keyword evidence="1" id="KW-0378">Hydrolase</keyword>
<evidence type="ECO:0000313" key="2">
    <source>
        <dbReference type="Proteomes" id="UP000805649"/>
    </source>
</evidence>
<proteinExistence type="predicted"/>